<keyword evidence="3" id="KW-1185">Reference proteome</keyword>
<evidence type="ECO:0000256" key="1">
    <source>
        <dbReference type="SAM" id="Coils"/>
    </source>
</evidence>
<evidence type="ECO:0000313" key="3">
    <source>
        <dbReference type="Proteomes" id="UP000789901"/>
    </source>
</evidence>
<organism evidence="2 3">
    <name type="scientific">Gigaspora margarita</name>
    <dbReference type="NCBI Taxonomy" id="4874"/>
    <lineage>
        <taxon>Eukaryota</taxon>
        <taxon>Fungi</taxon>
        <taxon>Fungi incertae sedis</taxon>
        <taxon>Mucoromycota</taxon>
        <taxon>Glomeromycotina</taxon>
        <taxon>Glomeromycetes</taxon>
        <taxon>Diversisporales</taxon>
        <taxon>Gigasporaceae</taxon>
        <taxon>Gigaspora</taxon>
    </lineage>
</organism>
<feature type="coiled-coil region" evidence="1">
    <location>
        <begin position="6"/>
        <end position="50"/>
    </location>
</feature>
<evidence type="ECO:0000313" key="2">
    <source>
        <dbReference type="EMBL" id="CAG8824493.1"/>
    </source>
</evidence>
<feature type="non-terminal residue" evidence="2">
    <location>
        <position position="1"/>
    </location>
</feature>
<protein>
    <submittedName>
        <fullName evidence="2">43375_t:CDS:1</fullName>
    </submittedName>
</protein>
<comment type="caution">
    <text evidence="2">The sequence shown here is derived from an EMBL/GenBank/DDBJ whole genome shotgun (WGS) entry which is preliminary data.</text>
</comment>
<name>A0ABN7WAU3_GIGMA</name>
<gene>
    <name evidence="2" type="ORF">GMARGA_LOCUS28588</name>
</gene>
<reference evidence="2 3" key="1">
    <citation type="submission" date="2021-06" db="EMBL/GenBank/DDBJ databases">
        <authorList>
            <person name="Kallberg Y."/>
            <person name="Tangrot J."/>
            <person name="Rosling A."/>
        </authorList>
    </citation>
    <scope>NUCLEOTIDE SEQUENCE [LARGE SCALE GENOMIC DNA]</scope>
    <source>
        <strain evidence="2 3">120-4 pot B 10/14</strain>
    </source>
</reference>
<accession>A0ABN7WAU3</accession>
<keyword evidence="1" id="KW-0175">Coiled coil</keyword>
<dbReference type="EMBL" id="CAJVQB010036822">
    <property type="protein sequence ID" value="CAG8824493.1"/>
    <property type="molecule type" value="Genomic_DNA"/>
</dbReference>
<proteinExistence type="predicted"/>
<sequence length="331" mass="38313">LLKQRITELEAENIELKHENTKLKQIIEENVEFKAKIIKLEQAVDKIEKRDQSISRTFSITKDNDSLTNSSLPVISQLSTPPPIEDHPDKDYSVSVNTSQLKAEPASLEDKEIDKFLDSKYKKKVSEEIIQSIKEKKLREQDLSLVNQMKSEKMIPQSCDVKTVTNCHNQNYVLDNSDTISIEISESDNQINNSEVSESTYLDNLPKAEISAKSSSEAQVMASNKNRLYQYAIEHGINPKEFSIIIEVEKNRWTTGCFCGDLERDICFYRGGIERKEDPRKYRKLLTDRKRLVGEELLRRSILRSGLSTAWLDNLIEEWEKTYNQFIQIFN</sequence>
<dbReference type="Proteomes" id="UP000789901">
    <property type="component" value="Unassembled WGS sequence"/>
</dbReference>